<accession>A0A0A1UBY8</accession>
<dbReference type="Proteomes" id="UP000014680">
    <property type="component" value="Unassembled WGS sequence"/>
</dbReference>
<name>A0A0A1UBY8_ENTIV</name>
<gene>
    <name evidence="1" type="ORF">EIN_371430</name>
</gene>
<dbReference type="GeneID" id="14891604"/>
<dbReference type="AlphaFoldDB" id="A0A0A1UBY8"/>
<keyword evidence="2" id="KW-1185">Reference proteome</keyword>
<evidence type="ECO:0000313" key="2">
    <source>
        <dbReference type="Proteomes" id="UP000014680"/>
    </source>
</evidence>
<dbReference type="RefSeq" id="XP_004259502.1">
    <property type="nucleotide sequence ID" value="XM_004259454.1"/>
</dbReference>
<sequence>MKSASQDPQTSFDSPVKTRRIREKIESMDDIFVRMYLISKLIQSNFIVEITSGRRCGGVCNIEITTIYKKSQDKNSQSITTYYAYDLTLNIEDRMNAMDKRLFEILKENGYDVETSFENNKRNVTGVLFMKNGKKLITRRPMTITRGKQWYESMQQKIEAAYLRSLRLEKSS</sequence>
<evidence type="ECO:0000313" key="1">
    <source>
        <dbReference type="EMBL" id="ELP92731.1"/>
    </source>
</evidence>
<protein>
    <submittedName>
        <fullName evidence="1">Uncharacterized protein</fullName>
    </submittedName>
</protein>
<reference evidence="1 2" key="1">
    <citation type="submission" date="2012-10" db="EMBL/GenBank/DDBJ databases">
        <authorList>
            <person name="Zafar N."/>
            <person name="Inman J."/>
            <person name="Hall N."/>
            <person name="Lorenzi H."/>
            <person name="Caler E."/>
        </authorList>
    </citation>
    <scope>NUCLEOTIDE SEQUENCE [LARGE SCALE GENOMIC DNA]</scope>
    <source>
        <strain evidence="1 2">IP1</strain>
    </source>
</reference>
<dbReference type="EMBL" id="KB206332">
    <property type="protein sequence ID" value="ELP92731.1"/>
    <property type="molecule type" value="Genomic_DNA"/>
</dbReference>
<proteinExistence type="predicted"/>
<dbReference type="VEuPathDB" id="AmoebaDB:EIN_371430"/>
<organism evidence="1 2">
    <name type="scientific">Entamoeba invadens IP1</name>
    <dbReference type="NCBI Taxonomy" id="370355"/>
    <lineage>
        <taxon>Eukaryota</taxon>
        <taxon>Amoebozoa</taxon>
        <taxon>Evosea</taxon>
        <taxon>Archamoebae</taxon>
        <taxon>Mastigamoebida</taxon>
        <taxon>Entamoebidae</taxon>
        <taxon>Entamoeba</taxon>
    </lineage>
</organism>
<dbReference type="KEGG" id="eiv:EIN_371430"/>